<evidence type="ECO:0000313" key="4">
    <source>
        <dbReference type="Proteomes" id="UP000050554"/>
    </source>
</evidence>
<organism evidence="3 4">
    <name type="scientific">Pseudomonas syringae pv. ribicola</name>
    <dbReference type="NCBI Taxonomy" id="55398"/>
    <lineage>
        <taxon>Bacteria</taxon>
        <taxon>Pseudomonadati</taxon>
        <taxon>Pseudomonadota</taxon>
        <taxon>Gammaproteobacteria</taxon>
        <taxon>Pseudomonadales</taxon>
        <taxon>Pseudomonadaceae</taxon>
        <taxon>Pseudomonas</taxon>
    </lineage>
</organism>
<dbReference type="CDD" id="cd03801">
    <property type="entry name" value="GT4_PimA-like"/>
    <property type="match status" value="1"/>
</dbReference>
<dbReference type="Pfam" id="PF13692">
    <property type="entry name" value="Glyco_trans_1_4"/>
    <property type="match status" value="1"/>
</dbReference>
<dbReference type="Gene3D" id="1.10.287.1490">
    <property type="match status" value="1"/>
</dbReference>
<dbReference type="InterPro" id="IPR029044">
    <property type="entry name" value="Nucleotide-diphossugar_trans"/>
</dbReference>
<dbReference type="CDD" id="cd00761">
    <property type="entry name" value="Glyco_tranf_GTA_type"/>
    <property type="match status" value="1"/>
</dbReference>
<protein>
    <recommendedName>
        <fullName evidence="2">Glycosyltransferase 2-like domain-containing protein</fullName>
    </recommendedName>
</protein>
<dbReference type="Pfam" id="PF14307">
    <property type="entry name" value="Glyco_tran_WbsX"/>
    <property type="match status" value="1"/>
</dbReference>
<keyword evidence="1" id="KW-0472">Membrane</keyword>
<dbReference type="PANTHER" id="PTHR41244:SF1">
    <property type="entry name" value="GLYCOSYLTRANSFERASE"/>
    <property type="match status" value="1"/>
</dbReference>
<dbReference type="PANTHER" id="PTHR41244">
    <property type="entry name" value="RHAMNAN SYNTHESIS F"/>
    <property type="match status" value="1"/>
</dbReference>
<keyword evidence="1" id="KW-1003">Cell membrane</keyword>
<gene>
    <name evidence="3" type="ORF">ALO47_05312</name>
</gene>
<evidence type="ECO:0000259" key="2">
    <source>
        <dbReference type="Pfam" id="PF00535"/>
    </source>
</evidence>
<sequence>MREKFGTDCKMNINSWPSADKEKVFKYLLDSGYRSDRYKIFYVSTPKVACTSLKWWFASLEGKVQALRSLTDSAESDPDLIIHGNNFHSLAPEVTGLGPDALGDTLSSDDFFKFAIVRNPYKRLFSAWQSKLLLQEPLQVAPYKSYDFFHHSLRDANDLALAFEGFLEHLANNEAPHYWDLHWTPQVNLLRPDLIEYSKIFKIEQSQELGQALTEWVGNYIPSPFAGRRANESLIPYLPEFVTPRSAELIRLLYAQDFQVFDYDQEPPAAKDTFSAEQLAVAFKAIRTIRARHQRLGERNLQCQNLNQAVGLRDGQIASLNEAIQARDEQVNSLNHALAERDRHAAELNQAIAVRESQNAVLSQAMAERDGHIASSSQSIADRDAQIAALSQAIAERDGQISSLNQSIVERDEQAASLSANVVERDGQIAALTHAVADRDAQIAALNKALAENEEQLKSLDHTIHSRDDHFAHLNLAVAQRDNHIADLSEAVSARDKQIETFKQLIADNSQKTVAKTKAYENAGVLAKGLAERDKKIAELSEYATQFEADSKLQLTNLQYELDAILGSRSWHITAPMRRVGNLLKRKPRSLAKRTIDFLRVRQSLIFKSSIREIENSMLFNEQYYVATYPDVSASGMEPAVHYYLYGWKEHRNPSADFCTAHYLYDNADVAKSGINPLLHYLKWGEKEGRVAWPVRDLLPSMEVELSSEPDLIDGVPWYDIFEGSEGNLKGVKVKRSSLDEQDFRTLQAAQYSTPSSVIDKEVADISQSGLFDASYYLAMYPDLDIKPDEAVRHYCEKGWREGLNPSDDFDSKAYLKAYNDIRNANLNPFWHFVVAGASELRSGTPDSAVHYEKSIRFGELESDIKLLAFFSCPNWASLSQGGSSSKEKSKQLLPHHELGLYDPADIEVLKQQVLLARQHGLYGFCFELNGNVVNGTHYSPVNLFIADKTVNFRFCLSLAINEFDTLESLRSVMNEAFTDERYIQIDDKPVMVVIGSGDAEDARRLEQLKSVLMDSVFIIASGFANVVADNQLFDAVTDISYHPTLEETGNNVFVTDGDVDATPYAVVVSQAVARCCKEAFGSASVFRMVTLGRDNASQNPERSVLYSRFHIKEYRRWLDAAILSTRRIQPEDRRFVFINAWNDWNGGLFLEPDRQSGFSRLNETSRALSGVASGAVMPKVSILVPNYNHERFLRRRLDTIYGQTYKNIEVILMDDVSSDRSRELLNSYAERYPETTRTLFNETNSGSTFRQWAKGIKASTGDLVWIAESDDFCNSRFLETLVTEFEDEAVLLAYAKSMFVTVDEKPMPGEFEGYVNDLACFDRWESSYVETAHNEVNLALGIKNTIPNASGVVFRRPLDMPLLDNPEWLSMRVAGDWVFYLHQIRGGKIAYSTNARNYFRRYPGSAAEATYRTSTFYNELGVAARAVQALYNVPLALLEQSKSSSRATYDHHLPDGDDRFLEWYDVDAILKARENRQPNVLVSTMGFYPGGAEILPIRMANEFKRQGLSVLLLSAGLNPREDGVRRMLRNDVPLIETSDVDAMKSLIHDFGIEALNTHQWHIQKYPLQLPDVFSELGSHVASLHGMIEHGNAFGVTKEQLEIADKSVTTWVYTAEKNLGPFKDYSLYDETSARFTKLPNGMTTSTVVPVSRASMGIPQDAFVLCCVSRAIPDKGWAESIASVEHARLLSGRDIRLILVGNGPVYEEYCKAGVPDFVHLAGFSENSVGYYAASDMGIMLTWFKSESFPLTIVDCLFAGKPYIASDVGDIKNMLSAGESIAGTVIELEDWEVPVRYTGKMIASFASDDEVYRRALKLVPTVAARYKIDAVAKQYIDIFRRDIELSRY</sequence>
<dbReference type="InterPro" id="IPR032719">
    <property type="entry name" value="WbsX"/>
</dbReference>
<dbReference type="SUPFAM" id="SSF53756">
    <property type="entry name" value="UDP-Glycosyltransferase/glycogen phosphorylase"/>
    <property type="match status" value="1"/>
</dbReference>
<dbReference type="Gene3D" id="3.90.550.10">
    <property type="entry name" value="Spore Coat Polysaccharide Biosynthesis Protein SpsA, Chain A"/>
    <property type="match status" value="1"/>
</dbReference>
<dbReference type="InterPro" id="IPR005331">
    <property type="entry name" value="Sulfotransferase"/>
</dbReference>
<keyword evidence="1" id="KW-0997">Cell inner membrane</keyword>
<reference evidence="3 4" key="1">
    <citation type="submission" date="2015-09" db="EMBL/GenBank/DDBJ databases">
        <title>Genome announcement of multiple Pseudomonas syringae strains.</title>
        <authorList>
            <person name="Thakur S."/>
            <person name="Wang P.W."/>
            <person name="Gong Y."/>
            <person name="Weir B.S."/>
            <person name="Guttman D.S."/>
        </authorList>
    </citation>
    <scope>NUCLEOTIDE SEQUENCE [LARGE SCALE GENOMIC DNA]</scope>
    <source>
        <strain evidence="3 4">ICMP3882</strain>
    </source>
</reference>
<accession>A0A0P9YZA3</accession>
<dbReference type="Gene3D" id="3.20.20.80">
    <property type="entry name" value="Glycosidases"/>
    <property type="match status" value="1"/>
</dbReference>
<dbReference type="Gene3D" id="3.40.50.2000">
    <property type="entry name" value="Glycogen Phosphorylase B"/>
    <property type="match status" value="2"/>
</dbReference>
<dbReference type="Pfam" id="PF00535">
    <property type="entry name" value="Glycos_transf_2"/>
    <property type="match status" value="1"/>
</dbReference>
<dbReference type="GO" id="GO:0008146">
    <property type="term" value="F:sulfotransferase activity"/>
    <property type="evidence" value="ECO:0007669"/>
    <property type="project" value="InterPro"/>
</dbReference>
<dbReference type="PATRIC" id="fig|55398.3.peg.3881"/>
<name>A0A0P9YZA3_PSESI</name>
<feature type="domain" description="Glycosyltransferase 2-like" evidence="2">
    <location>
        <begin position="1182"/>
        <end position="1300"/>
    </location>
</feature>
<evidence type="ECO:0000256" key="1">
    <source>
        <dbReference type="ARBA" id="ARBA00022519"/>
    </source>
</evidence>
<dbReference type="Pfam" id="PF03567">
    <property type="entry name" value="Sulfotransfer_2"/>
    <property type="match status" value="1"/>
</dbReference>
<dbReference type="EMBL" id="LJRF01000005">
    <property type="protein sequence ID" value="KPY51812.1"/>
    <property type="molecule type" value="Genomic_DNA"/>
</dbReference>
<dbReference type="GO" id="GO:0016020">
    <property type="term" value="C:membrane"/>
    <property type="evidence" value="ECO:0007669"/>
    <property type="project" value="InterPro"/>
</dbReference>
<dbReference type="InterPro" id="IPR001173">
    <property type="entry name" value="Glyco_trans_2-like"/>
</dbReference>
<comment type="caution">
    <text evidence="3">The sequence shown here is derived from an EMBL/GenBank/DDBJ whole genome shotgun (WGS) entry which is preliminary data.</text>
</comment>
<dbReference type="SUPFAM" id="SSF53448">
    <property type="entry name" value="Nucleotide-diphospho-sugar transferases"/>
    <property type="match status" value="1"/>
</dbReference>
<evidence type="ECO:0000313" key="3">
    <source>
        <dbReference type="EMBL" id="KPY51812.1"/>
    </source>
</evidence>
<dbReference type="SUPFAM" id="SSF90257">
    <property type="entry name" value="Myosin rod fragments"/>
    <property type="match status" value="1"/>
</dbReference>
<proteinExistence type="predicted"/>
<dbReference type="Proteomes" id="UP000050554">
    <property type="component" value="Unassembled WGS sequence"/>
</dbReference>